<keyword evidence="3" id="KW-1185">Reference proteome</keyword>
<name>A0AAV3RY54_LITER</name>
<dbReference type="Proteomes" id="UP001454036">
    <property type="component" value="Unassembled WGS sequence"/>
</dbReference>
<keyword evidence="2" id="KW-0812">Transmembrane</keyword>
<dbReference type="EMBL" id="BAABME010012152">
    <property type="protein sequence ID" value="GAA0184771.1"/>
    <property type="molecule type" value="Genomic_DNA"/>
</dbReference>
<evidence type="ECO:0000313" key="3">
    <source>
        <dbReference type="Proteomes" id="UP001454036"/>
    </source>
</evidence>
<keyword evidence="2" id="KW-0472">Membrane</keyword>
<protein>
    <submittedName>
        <fullName evidence="2">Transmembrane signal receptor</fullName>
    </submittedName>
</protein>
<comment type="caution">
    <text evidence="2">The sequence shown here is derived from an EMBL/GenBank/DDBJ whole genome shotgun (WGS) entry which is preliminary data.</text>
</comment>
<reference evidence="2 3" key="1">
    <citation type="submission" date="2024-01" db="EMBL/GenBank/DDBJ databases">
        <title>The complete chloroplast genome sequence of Lithospermum erythrorhizon: insights into the phylogenetic relationship among Boraginaceae species and the maternal lineages of purple gromwells.</title>
        <authorList>
            <person name="Okada T."/>
            <person name="Watanabe K."/>
        </authorList>
    </citation>
    <scope>NUCLEOTIDE SEQUENCE [LARGE SCALE GENOMIC DNA]</scope>
</reference>
<gene>
    <name evidence="2" type="ORF">LIER_32059</name>
</gene>
<dbReference type="InterPro" id="IPR043502">
    <property type="entry name" value="DNA/RNA_pol_sf"/>
</dbReference>
<organism evidence="2 3">
    <name type="scientific">Lithospermum erythrorhizon</name>
    <name type="common">Purple gromwell</name>
    <name type="synonym">Lithospermum officinale var. erythrorhizon</name>
    <dbReference type="NCBI Taxonomy" id="34254"/>
    <lineage>
        <taxon>Eukaryota</taxon>
        <taxon>Viridiplantae</taxon>
        <taxon>Streptophyta</taxon>
        <taxon>Embryophyta</taxon>
        <taxon>Tracheophyta</taxon>
        <taxon>Spermatophyta</taxon>
        <taxon>Magnoliopsida</taxon>
        <taxon>eudicotyledons</taxon>
        <taxon>Gunneridae</taxon>
        <taxon>Pentapetalae</taxon>
        <taxon>asterids</taxon>
        <taxon>lamiids</taxon>
        <taxon>Boraginales</taxon>
        <taxon>Boraginaceae</taxon>
        <taxon>Boraginoideae</taxon>
        <taxon>Lithospermeae</taxon>
        <taxon>Lithospermum</taxon>
    </lineage>
</organism>
<dbReference type="InterPro" id="IPR013103">
    <property type="entry name" value="RVT_2"/>
</dbReference>
<evidence type="ECO:0000313" key="2">
    <source>
        <dbReference type="EMBL" id="GAA0184771.1"/>
    </source>
</evidence>
<evidence type="ECO:0000259" key="1">
    <source>
        <dbReference type="Pfam" id="PF07727"/>
    </source>
</evidence>
<dbReference type="PANTHER" id="PTHR11439">
    <property type="entry name" value="GAG-POL-RELATED RETROTRANSPOSON"/>
    <property type="match status" value="1"/>
</dbReference>
<dbReference type="AlphaFoldDB" id="A0AAV3RY54"/>
<dbReference type="PANTHER" id="PTHR11439:SF470">
    <property type="entry name" value="CYSTEINE-RICH RLK (RECEPTOR-LIKE PROTEIN KINASE) 8"/>
    <property type="match status" value="1"/>
</dbReference>
<keyword evidence="2" id="KW-0675">Receptor</keyword>
<sequence length="228" mass="25909">MLLIVYVDEVLIAGDSEEDIKAVKNFLHRQYTIKDLGVAKYFLRIEIARSTAGMYLSQRKYALDIVKDLGLEGANPVATPLQADLQSYAPDSPLLTDLEAYRKLVRRLLYLNFAIPDLIYVVHTLSQFMQHPTYHWDVTVHVAKYLKGASSHGLLYSTALDISLTTYCNADWAKCKDLYIPLVGPIPLLCDNESAMYMVENPVFQERSYDSFCFLLLSKMHFLPTIAS</sequence>
<proteinExistence type="predicted"/>
<dbReference type="SUPFAM" id="SSF56672">
    <property type="entry name" value="DNA/RNA polymerases"/>
    <property type="match status" value="1"/>
</dbReference>
<dbReference type="Pfam" id="PF07727">
    <property type="entry name" value="RVT_2"/>
    <property type="match status" value="1"/>
</dbReference>
<accession>A0AAV3RY54</accession>
<feature type="domain" description="Reverse transcriptase Ty1/copia-type" evidence="1">
    <location>
        <begin position="2"/>
        <end position="82"/>
    </location>
</feature>